<dbReference type="RefSeq" id="WP_185251636.1">
    <property type="nucleotide sequence ID" value="NZ_JACKXE010000001.1"/>
</dbReference>
<keyword evidence="1" id="KW-1133">Transmembrane helix</keyword>
<evidence type="ECO:0000313" key="3">
    <source>
        <dbReference type="Proteomes" id="UP000523955"/>
    </source>
</evidence>
<organism evidence="2 3">
    <name type="scientific">Nocardioides luti</name>
    <dbReference type="NCBI Taxonomy" id="2761101"/>
    <lineage>
        <taxon>Bacteria</taxon>
        <taxon>Bacillati</taxon>
        <taxon>Actinomycetota</taxon>
        <taxon>Actinomycetes</taxon>
        <taxon>Propionibacteriales</taxon>
        <taxon>Nocardioidaceae</taxon>
        <taxon>Nocardioides</taxon>
    </lineage>
</organism>
<protein>
    <submittedName>
        <fullName evidence="2">Uncharacterized protein</fullName>
    </submittedName>
</protein>
<keyword evidence="3" id="KW-1185">Reference proteome</keyword>
<gene>
    <name evidence="2" type="ORF">H5V45_03350</name>
</gene>
<proteinExistence type="predicted"/>
<feature type="transmembrane region" description="Helical" evidence="1">
    <location>
        <begin position="20"/>
        <end position="43"/>
    </location>
</feature>
<name>A0A7X0RDR2_9ACTN</name>
<evidence type="ECO:0000313" key="2">
    <source>
        <dbReference type="EMBL" id="MBB6626350.1"/>
    </source>
</evidence>
<dbReference type="EMBL" id="JACKXE010000001">
    <property type="protein sequence ID" value="MBB6626350.1"/>
    <property type="molecule type" value="Genomic_DNA"/>
</dbReference>
<sequence>MSTTPLAPVRRVRHQAREAATVMVFSAATSVGLAVTFLLVASLGR</sequence>
<reference evidence="2 3" key="1">
    <citation type="submission" date="2020-08" db="EMBL/GenBank/DDBJ databases">
        <authorList>
            <person name="Seo M.-J."/>
        </authorList>
    </citation>
    <scope>NUCLEOTIDE SEQUENCE [LARGE SCALE GENOMIC DNA]</scope>
    <source>
        <strain evidence="2 3">KIGAM211</strain>
    </source>
</reference>
<keyword evidence="1" id="KW-0472">Membrane</keyword>
<keyword evidence="1" id="KW-0812">Transmembrane</keyword>
<accession>A0A7X0RDR2</accession>
<dbReference type="AlphaFoldDB" id="A0A7X0RDR2"/>
<comment type="caution">
    <text evidence="2">The sequence shown here is derived from an EMBL/GenBank/DDBJ whole genome shotgun (WGS) entry which is preliminary data.</text>
</comment>
<dbReference type="Proteomes" id="UP000523955">
    <property type="component" value="Unassembled WGS sequence"/>
</dbReference>
<evidence type="ECO:0000256" key="1">
    <source>
        <dbReference type="SAM" id="Phobius"/>
    </source>
</evidence>